<dbReference type="Proteomes" id="UP000319210">
    <property type="component" value="Unassembled WGS sequence"/>
</dbReference>
<organism evidence="1 2">
    <name type="scientific">Streptomyces cacaoi</name>
    <dbReference type="NCBI Taxonomy" id="1898"/>
    <lineage>
        <taxon>Bacteria</taxon>
        <taxon>Bacillati</taxon>
        <taxon>Actinomycetota</taxon>
        <taxon>Actinomycetes</taxon>
        <taxon>Kitasatosporales</taxon>
        <taxon>Streptomycetaceae</taxon>
        <taxon>Streptomyces</taxon>
    </lineage>
</organism>
<keyword evidence="2" id="KW-1185">Reference proteome</keyword>
<evidence type="ECO:0000313" key="1">
    <source>
        <dbReference type="EMBL" id="GEB50409.1"/>
    </source>
</evidence>
<dbReference type="OrthoDB" id="10001644at2"/>
<proteinExistence type="predicted"/>
<sequence>MANDEMTERDRRIDGIVREARGDDGKIRTSAVEALRTMDPPVSVARIAELLGVTRQSIYLHIRGNKNLLDRKHNEELEKLRPFEVQHEHRKCTAYVNLTHQIDYYLSDGKLADYKLKRLRSFWRALGTNMSQVLVYDPEQEPNYVSKEGGWRYETRQPADEDFVVRPPGELTDEQKRVLRRPEGWESI</sequence>
<accession>A0A4Y3QZJ3</accession>
<dbReference type="InterPro" id="IPR009057">
    <property type="entry name" value="Homeodomain-like_sf"/>
</dbReference>
<dbReference type="EMBL" id="BJMM01000012">
    <property type="protein sequence ID" value="GEB50409.1"/>
    <property type="molecule type" value="Genomic_DNA"/>
</dbReference>
<dbReference type="RefSeq" id="WP_086814106.1">
    <property type="nucleotide sequence ID" value="NZ_BJMM01000012.1"/>
</dbReference>
<reference evidence="1 2" key="1">
    <citation type="submission" date="2019-06" db="EMBL/GenBank/DDBJ databases">
        <title>Whole genome shotgun sequence of Streptomyces cacaoi subsp. cacaoi NBRC 12748.</title>
        <authorList>
            <person name="Hosoyama A."/>
            <person name="Uohara A."/>
            <person name="Ohji S."/>
            <person name="Ichikawa N."/>
        </authorList>
    </citation>
    <scope>NUCLEOTIDE SEQUENCE [LARGE SCALE GENOMIC DNA]</scope>
    <source>
        <strain evidence="1 2">NBRC 12748</strain>
    </source>
</reference>
<name>A0A4Y3QZJ3_STRCI</name>
<dbReference type="AlphaFoldDB" id="A0A4Y3QZJ3"/>
<comment type="caution">
    <text evidence="1">The sequence shown here is derived from an EMBL/GenBank/DDBJ whole genome shotgun (WGS) entry which is preliminary data.</text>
</comment>
<gene>
    <name evidence="1" type="ORF">SCA03_29600</name>
</gene>
<dbReference type="SUPFAM" id="SSF46689">
    <property type="entry name" value="Homeodomain-like"/>
    <property type="match status" value="1"/>
</dbReference>
<evidence type="ECO:0000313" key="2">
    <source>
        <dbReference type="Proteomes" id="UP000319210"/>
    </source>
</evidence>
<protein>
    <submittedName>
        <fullName evidence="1">Uncharacterized protein</fullName>
    </submittedName>
</protein>